<dbReference type="OrthoDB" id="8961257at2759"/>
<keyword evidence="1" id="KW-0472">Membrane</keyword>
<evidence type="ECO:0000256" key="1">
    <source>
        <dbReference type="SAM" id="Phobius"/>
    </source>
</evidence>
<reference evidence="2 3" key="1">
    <citation type="journal article" date="2018" name="Nat. Ecol. Evol.">
        <title>Shark genomes provide insights into elasmobranch evolution and the origin of vertebrates.</title>
        <authorList>
            <person name="Hara Y"/>
            <person name="Yamaguchi K"/>
            <person name="Onimaru K"/>
            <person name="Kadota M"/>
            <person name="Koyanagi M"/>
            <person name="Keeley SD"/>
            <person name="Tatsumi K"/>
            <person name="Tanaka K"/>
            <person name="Motone F"/>
            <person name="Kageyama Y"/>
            <person name="Nozu R"/>
            <person name="Adachi N"/>
            <person name="Nishimura O"/>
            <person name="Nakagawa R"/>
            <person name="Tanegashima C"/>
            <person name="Kiyatake I"/>
            <person name="Matsumoto R"/>
            <person name="Murakumo K"/>
            <person name="Nishida K"/>
            <person name="Terakita A"/>
            <person name="Kuratani S"/>
            <person name="Sato K"/>
            <person name="Hyodo S Kuraku.S."/>
        </authorList>
    </citation>
    <scope>NUCLEOTIDE SEQUENCE [LARGE SCALE GENOMIC DNA]</scope>
</reference>
<feature type="non-terminal residue" evidence="2">
    <location>
        <position position="138"/>
    </location>
</feature>
<keyword evidence="3" id="KW-1185">Reference proteome</keyword>
<accession>A0A401NLH2</accession>
<dbReference type="Proteomes" id="UP000288216">
    <property type="component" value="Unassembled WGS sequence"/>
</dbReference>
<organism evidence="2 3">
    <name type="scientific">Scyliorhinus torazame</name>
    <name type="common">Cloudy catshark</name>
    <name type="synonym">Catulus torazame</name>
    <dbReference type="NCBI Taxonomy" id="75743"/>
    <lineage>
        <taxon>Eukaryota</taxon>
        <taxon>Metazoa</taxon>
        <taxon>Chordata</taxon>
        <taxon>Craniata</taxon>
        <taxon>Vertebrata</taxon>
        <taxon>Chondrichthyes</taxon>
        <taxon>Elasmobranchii</taxon>
        <taxon>Galeomorphii</taxon>
        <taxon>Galeoidea</taxon>
        <taxon>Carcharhiniformes</taxon>
        <taxon>Scyliorhinidae</taxon>
        <taxon>Scyliorhinus</taxon>
    </lineage>
</organism>
<dbReference type="STRING" id="75743.A0A401NLH2"/>
<sequence length="138" mass="15470">MPKDTSQECKFKPKTGEEHILNSRDMSKKPVGIKCVAANSVGASALSIHRNLWSRASRRNSTIRTRKLVLSFFLQTDVLPLAKITQERTMLQTNIFVLLLMTIIGYVFSGGYLPSKYMHPMVKGPAGPPFREGKGQYI</sequence>
<proteinExistence type="predicted"/>
<gene>
    <name evidence="2" type="ORF">scyTo_0012961</name>
</gene>
<dbReference type="AlphaFoldDB" id="A0A401NLH2"/>
<keyword evidence="1" id="KW-0812">Transmembrane</keyword>
<evidence type="ECO:0000313" key="3">
    <source>
        <dbReference type="Proteomes" id="UP000288216"/>
    </source>
</evidence>
<name>A0A401NLH2_SCYTO</name>
<evidence type="ECO:0000313" key="2">
    <source>
        <dbReference type="EMBL" id="GCB61700.1"/>
    </source>
</evidence>
<keyword evidence="1" id="KW-1133">Transmembrane helix</keyword>
<dbReference type="EMBL" id="BFAA01006432">
    <property type="protein sequence ID" value="GCB61700.1"/>
    <property type="molecule type" value="Genomic_DNA"/>
</dbReference>
<protein>
    <submittedName>
        <fullName evidence="2">Uncharacterized protein</fullName>
    </submittedName>
</protein>
<feature type="transmembrane region" description="Helical" evidence="1">
    <location>
        <begin position="91"/>
        <end position="113"/>
    </location>
</feature>
<comment type="caution">
    <text evidence="2">The sequence shown here is derived from an EMBL/GenBank/DDBJ whole genome shotgun (WGS) entry which is preliminary data.</text>
</comment>